<accession>A0ABU1K688</accession>
<proteinExistence type="predicted"/>
<evidence type="ECO:0000313" key="2">
    <source>
        <dbReference type="Proteomes" id="UP001257659"/>
    </source>
</evidence>
<gene>
    <name evidence="1" type="ORF">GGR31_001773</name>
</gene>
<dbReference type="EMBL" id="JAVDQA010000004">
    <property type="protein sequence ID" value="MDR6301126.1"/>
    <property type="molecule type" value="Genomic_DNA"/>
</dbReference>
<comment type="caution">
    <text evidence="1">The sequence shown here is derived from an EMBL/GenBank/DDBJ whole genome shotgun (WGS) entry which is preliminary data.</text>
</comment>
<organism evidence="1 2">
    <name type="scientific">Mesonia maritima</name>
    <dbReference type="NCBI Taxonomy" id="1793873"/>
    <lineage>
        <taxon>Bacteria</taxon>
        <taxon>Pseudomonadati</taxon>
        <taxon>Bacteroidota</taxon>
        <taxon>Flavobacteriia</taxon>
        <taxon>Flavobacteriales</taxon>
        <taxon>Flavobacteriaceae</taxon>
        <taxon>Mesonia</taxon>
    </lineage>
</organism>
<dbReference type="RefSeq" id="WP_309728195.1">
    <property type="nucleotide sequence ID" value="NZ_JAVDQA010000004.1"/>
</dbReference>
<protein>
    <submittedName>
        <fullName evidence="1">Uncharacterized protein</fullName>
    </submittedName>
</protein>
<sequence>MDIIFRSVLNSGTTLNQAKADVHKRLGVSQVKIFAWKPHSILKIDSENDIILVESESGKIIPIESDKKTTQNLILGISENQFLSKYGNNFINEIKSWNFSYSLIRPPVYKVYLRTKLKTEDQISKKRKKMYHKRKIIVSEFFIKNLVEKTI</sequence>
<evidence type="ECO:0000313" key="1">
    <source>
        <dbReference type="EMBL" id="MDR6301126.1"/>
    </source>
</evidence>
<reference evidence="1 2" key="1">
    <citation type="submission" date="2023-07" db="EMBL/GenBank/DDBJ databases">
        <title>Genomic Encyclopedia of Type Strains, Phase IV (KMG-IV): sequencing the most valuable type-strain genomes for metagenomic binning, comparative biology and taxonomic classification.</title>
        <authorList>
            <person name="Goeker M."/>
        </authorList>
    </citation>
    <scope>NUCLEOTIDE SEQUENCE [LARGE SCALE GENOMIC DNA]</scope>
    <source>
        <strain evidence="1 2">DSM 102814</strain>
    </source>
</reference>
<keyword evidence="2" id="KW-1185">Reference proteome</keyword>
<name>A0ABU1K688_9FLAO</name>
<dbReference type="Proteomes" id="UP001257659">
    <property type="component" value="Unassembled WGS sequence"/>
</dbReference>